<keyword evidence="1" id="KW-0496">Mitochondrion</keyword>
<name>A0A7G2FQP9_ARATH</name>
<dbReference type="Proteomes" id="UP000516314">
    <property type="component" value="Mitochondrion MT"/>
</dbReference>
<sequence length="295" mass="32820">MQILVPPSLLKMMPSPWHLGTSTIISSSSESCGSYRVKGIPDGSVERYKARLVAHQRPGRESFDRLSPVGHLTEKSHVSTSRSILFFSLQVSKSYGLKQAPPDTITLIAAKSNSPWTRGRIEQKSFYWDSRKSSFCSSLWFGVRGSIGRSDRSLNYSLPHNRALRVFVLKTVPSSHLSSEKDLVSSLPLLLVETLPGKPKPSLFQADINPGIVHTLSVHSDSIANRAFFASDSIPENNSIGESRNSPHSFAYSCKDPAFLHLSYRITIDKSRVCTNERLKYACKILRIAAFFSTM</sequence>
<gene>
    <name evidence="1" type="ORF">AT9943_LOCUS23360</name>
</gene>
<protein>
    <submittedName>
        <fullName evidence="1">(thale cress) hypothetical protein</fullName>
    </submittedName>
</protein>
<evidence type="ECO:0000313" key="2">
    <source>
        <dbReference type="Proteomes" id="UP000516314"/>
    </source>
</evidence>
<evidence type="ECO:0000313" key="1">
    <source>
        <dbReference type="EMBL" id="CAD5336148.1"/>
    </source>
</evidence>
<organism evidence="1 2">
    <name type="scientific">Arabidopsis thaliana</name>
    <name type="common">Mouse-ear cress</name>
    <dbReference type="NCBI Taxonomy" id="3702"/>
    <lineage>
        <taxon>Eukaryota</taxon>
        <taxon>Viridiplantae</taxon>
        <taxon>Streptophyta</taxon>
        <taxon>Embryophyta</taxon>
        <taxon>Tracheophyta</taxon>
        <taxon>Spermatophyta</taxon>
        <taxon>Magnoliopsida</taxon>
        <taxon>eudicotyledons</taxon>
        <taxon>Gunneridae</taxon>
        <taxon>Pentapetalae</taxon>
        <taxon>rosids</taxon>
        <taxon>malvids</taxon>
        <taxon>Brassicales</taxon>
        <taxon>Brassicaceae</taxon>
        <taxon>Camelineae</taxon>
        <taxon>Arabidopsis</taxon>
    </lineage>
</organism>
<dbReference type="EMBL" id="LR881472">
    <property type="protein sequence ID" value="CAD5336148.1"/>
    <property type="molecule type" value="Genomic_DNA"/>
</dbReference>
<accession>A0A7G2FQP9</accession>
<proteinExistence type="predicted"/>
<geneLocation type="mitochondrion" evidence="1"/>
<dbReference type="AlphaFoldDB" id="A0A7G2FQP9"/>
<reference evidence="1 2" key="1">
    <citation type="submission" date="2020-09" db="EMBL/GenBank/DDBJ databases">
        <authorList>
            <person name="Ashkenazy H."/>
        </authorList>
    </citation>
    <scope>NUCLEOTIDE SEQUENCE [LARGE SCALE GENOMIC DNA]</scope>
    <source>
        <strain evidence="2">cv. Cdm-0</strain>
    </source>
</reference>